<feature type="region of interest" description="Disordered" evidence="3">
    <location>
        <begin position="24"/>
        <end position="65"/>
    </location>
</feature>
<name>A0A448YS86_BRENA</name>
<feature type="region of interest" description="Disordered" evidence="3">
    <location>
        <begin position="175"/>
        <end position="247"/>
    </location>
</feature>
<evidence type="ECO:0000256" key="1">
    <source>
        <dbReference type="ARBA" id="ARBA00023125"/>
    </source>
</evidence>
<dbReference type="PANTHER" id="PTHR35144">
    <property type="entry name" value="MEIOSIS-SPECIFIC TRANSCRIPTION FACTOR NDT80"/>
    <property type="match status" value="1"/>
</dbReference>
<dbReference type="InterPro" id="IPR008967">
    <property type="entry name" value="p53-like_TF_DNA-bd_sf"/>
</dbReference>
<sequence length="692" mass="76355">MNDEFAQLFLPDMEFNDSLFTSLEKSRRRPSVSAPSESSDRALLPSPEPGSEGFPSAEDTVFPGIRGTRTSHYSSLVPLEASARSRQTVLPPYSIQSSQLAQLQPPQFVQNHDSPTGNLNSGFSSLQGSFTNLQAMMQNPYGSPGIASTWFQDPYGMAITPSQLSAQFQAQFPSPYPATPSVAAQQQISDRKTSLNDASSPFPSSGPLVQALDDQGMSHYPLPLPPQQRTLVNPSGTSLGAPSPVRASFSSFRTPDLASIPGLSPLAAQSSDHESLQKEDSLPVTSNSEKNSRSESPASTSLVKQEPSDDISLEKAPLNLPHNNLLELKQISSPKLEVLDSSKKAISFTASGLVDGRFYFNSEYLRSSARDEFPIACYRRNHITLEMFLDFSALPKVVVTEDGSQCDVEAIRLSVSSSSNFSREPVDLALFINHRKATTANPNSGSSSSEPAATEMVGSTIDLNPFEGKKKVVLSRFQFKRATPNNGKCIIRDYYYLDVNIDLVVDDEPDTLHLATLKSNAISVRGRNPSFYNERKDTLIVKDGEVEVKTEKQEKRSKVIQKQPQLPAKLPKLPKIPSKLPTKLKVSAKLPVKPPSKLPSKPPTKISLRLPAPSAIARLRKTPPKTPHARYRYFPIRSNYYLPPVRVYYLPHSAAHREIKMDDMRMKGRMSLGPTYNYFIRRKDDKVLAEAD</sequence>
<proteinExistence type="predicted"/>
<dbReference type="InterPro" id="IPR024061">
    <property type="entry name" value="NDT80_DNA-bd_dom"/>
</dbReference>
<dbReference type="InterPro" id="IPR052605">
    <property type="entry name" value="Fungal_trans_regulator"/>
</dbReference>
<dbReference type="Pfam" id="PF05224">
    <property type="entry name" value="NDT80_PhoG"/>
    <property type="match status" value="1"/>
</dbReference>
<dbReference type="GO" id="GO:0000228">
    <property type="term" value="C:nuclear chromosome"/>
    <property type="evidence" value="ECO:0007669"/>
    <property type="project" value="TreeGrafter"/>
</dbReference>
<evidence type="ECO:0000256" key="3">
    <source>
        <dbReference type="SAM" id="MobiDB-lite"/>
    </source>
</evidence>
<dbReference type="GO" id="GO:0003700">
    <property type="term" value="F:DNA-binding transcription factor activity"/>
    <property type="evidence" value="ECO:0007669"/>
    <property type="project" value="UniProtKB-UniRule"/>
</dbReference>
<feature type="compositionally biased region" description="Polar residues" evidence="3">
    <location>
        <begin position="227"/>
        <end position="240"/>
    </location>
</feature>
<dbReference type="InterPro" id="IPR037141">
    <property type="entry name" value="NDT80_DNA-bd_dom_sf"/>
</dbReference>
<reference evidence="5 6" key="1">
    <citation type="submission" date="2018-12" db="EMBL/GenBank/DDBJ databases">
        <authorList>
            <person name="Tiukova I."/>
            <person name="Dainat J."/>
        </authorList>
    </citation>
    <scope>NUCLEOTIDE SEQUENCE [LARGE SCALE GENOMIC DNA]</scope>
</reference>
<dbReference type="SUPFAM" id="SSF49417">
    <property type="entry name" value="p53-like transcription factors"/>
    <property type="match status" value="1"/>
</dbReference>
<feature type="compositionally biased region" description="Polar residues" evidence="3">
    <location>
        <begin position="283"/>
        <end position="303"/>
    </location>
</feature>
<dbReference type="GO" id="GO:0045944">
    <property type="term" value="P:positive regulation of transcription by RNA polymerase II"/>
    <property type="evidence" value="ECO:0007669"/>
    <property type="project" value="TreeGrafter"/>
</dbReference>
<keyword evidence="1 2" id="KW-0238">DNA-binding</keyword>
<dbReference type="Gene3D" id="2.60.40.1390">
    <property type="entry name" value="NDT80 DNA-binding domain"/>
    <property type="match status" value="1"/>
</dbReference>
<dbReference type="GO" id="GO:0051321">
    <property type="term" value="P:meiotic cell cycle"/>
    <property type="evidence" value="ECO:0007669"/>
    <property type="project" value="TreeGrafter"/>
</dbReference>
<feature type="DNA-binding region" description="NDT80" evidence="2">
    <location>
        <begin position="305"/>
        <end position="536"/>
    </location>
</feature>
<dbReference type="PANTHER" id="PTHR35144:SF2">
    <property type="entry name" value="MEIOSIS-SPECIFIC TRANSCRIPTION FACTOR NDT80"/>
    <property type="match status" value="1"/>
</dbReference>
<gene>
    <name evidence="5" type="ORF">BRENAR_LOCUS4508</name>
</gene>
<dbReference type="STRING" id="13370.A0A448YS86"/>
<evidence type="ECO:0000259" key="4">
    <source>
        <dbReference type="PROSITE" id="PS51517"/>
    </source>
</evidence>
<dbReference type="AlphaFoldDB" id="A0A448YS86"/>
<dbReference type="PROSITE" id="PS51517">
    <property type="entry name" value="NDT80"/>
    <property type="match status" value="1"/>
</dbReference>
<accession>A0A448YS86</accession>
<dbReference type="InParanoid" id="A0A448YS86"/>
<feature type="domain" description="NDT80" evidence="4">
    <location>
        <begin position="305"/>
        <end position="536"/>
    </location>
</feature>
<keyword evidence="6" id="KW-1185">Reference proteome</keyword>
<organism evidence="5 6">
    <name type="scientific">Brettanomyces naardenensis</name>
    <name type="common">Yeast</name>
    <dbReference type="NCBI Taxonomy" id="13370"/>
    <lineage>
        <taxon>Eukaryota</taxon>
        <taxon>Fungi</taxon>
        <taxon>Dikarya</taxon>
        <taxon>Ascomycota</taxon>
        <taxon>Saccharomycotina</taxon>
        <taxon>Pichiomycetes</taxon>
        <taxon>Pichiales</taxon>
        <taxon>Pichiaceae</taxon>
        <taxon>Brettanomyces</taxon>
    </lineage>
</organism>
<dbReference type="Proteomes" id="UP000290900">
    <property type="component" value="Unassembled WGS sequence"/>
</dbReference>
<dbReference type="GO" id="GO:0003677">
    <property type="term" value="F:DNA binding"/>
    <property type="evidence" value="ECO:0007669"/>
    <property type="project" value="UniProtKB-KW"/>
</dbReference>
<feature type="region of interest" description="Disordered" evidence="3">
    <location>
        <begin position="263"/>
        <end position="310"/>
    </location>
</feature>
<feature type="compositionally biased region" description="Basic and acidic residues" evidence="3">
    <location>
        <begin position="271"/>
        <end position="281"/>
    </location>
</feature>
<evidence type="ECO:0000256" key="2">
    <source>
        <dbReference type="PROSITE-ProRule" id="PRU00850"/>
    </source>
</evidence>
<dbReference type="EMBL" id="CAACVR010000056">
    <property type="protein sequence ID" value="VEU23779.1"/>
    <property type="molecule type" value="Genomic_DNA"/>
</dbReference>
<evidence type="ECO:0000313" key="5">
    <source>
        <dbReference type="EMBL" id="VEU23779.1"/>
    </source>
</evidence>
<evidence type="ECO:0000313" key="6">
    <source>
        <dbReference type="Proteomes" id="UP000290900"/>
    </source>
</evidence>
<dbReference type="OrthoDB" id="4117572at2759"/>
<protein>
    <submittedName>
        <fullName evidence="5">DEKNAAC104883</fullName>
    </submittedName>
</protein>